<name>A0ABS5CAG0_9BACL</name>
<dbReference type="SUPFAM" id="SSF101898">
    <property type="entry name" value="NHL repeat"/>
    <property type="match status" value="1"/>
</dbReference>
<dbReference type="InterPro" id="IPR052918">
    <property type="entry name" value="Motility_Chemotaxis_Reg"/>
</dbReference>
<dbReference type="EMBL" id="JAGKSP010000003">
    <property type="protein sequence ID" value="MBP3962984.1"/>
    <property type="molecule type" value="Genomic_DNA"/>
</dbReference>
<protein>
    <submittedName>
        <fullName evidence="2">SBBP repeat-containing protein</fullName>
    </submittedName>
</protein>
<evidence type="ECO:0000259" key="1">
    <source>
        <dbReference type="Pfam" id="PF25778"/>
    </source>
</evidence>
<dbReference type="PANTHER" id="PTHR35580:SF1">
    <property type="entry name" value="PHYTASE-LIKE DOMAIN-CONTAINING PROTEIN"/>
    <property type="match status" value="1"/>
</dbReference>
<dbReference type="Proteomes" id="UP000673394">
    <property type="component" value="Unassembled WGS sequence"/>
</dbReference>
<comment type="caution">
    <text evidence="2">The sequence shown here is derived from an EMBL/GenBank/DDBJ whole genome shotgun (WGS) entry which is preliminary data.</text>
</comment>
<gene>
    <name evidence="2" type="ORF">I8J30_09765</name>
</gene>
<proteinExistence type="predicted"/>
<keyword evidence="3" id="KW-1185">Reference proteome</keyword>
<reference evidence="2 3" key="1">
    <citation type="submission" date="2021-04" db="EMBL/GenBank/DDBJ databases">
        <title>Paenibacillus sp. DLE-14 whole genome sequence.</title>
        <authorList>
            <person name="Ham Y.J."/>
        </authorList>
    </citation>
    <scope>NUCLEOTIDE SEQUENCE [LARGE SCALE GENOMIC DNA]</scope>
    <source>
        <strain evidence="2 3">DLE-14</strain>
    </source>
</reference>
<accession>A0ABS5CAG0</accession>
<dbReference type="RefSeq" id="WP_210657721.1">
    <property type="nucleotide sequence ID" value="NZ_JAGKSP010000003.1"/>
</dbReference>
<dbReference type="Pfam" id="PF25778">
    <property type="entry name" value="DUF7948"/>
    <property type="match status" value="1"/>
</dbReference>
<dbReference type="Pfam" id="PF06739">
    <property type="entry name" value="SBBP"/>
    <property type="match status" value="5"/>
</dbReference>
<evidence type="ECO:0000313" key="2">
    <source>
        <dbReference type="EMBL" id="MBP3962984.1"/>
    </source>
</evidence>
<dbReference type="InterPro" id="IPR010620">
    <property type="entry name" value="SBBP_repeat"/>
</dbReference>
<feature type="domain" description="DUF7948" evidence="1">
    <location>
        <begin position="22"/>
        <end position="234"/>
    </location>
</feature>
<evidence type="ECO:0000313" key="3">
    <source>
        <dbReference type="Proteomes" id="UP000673394"/>
    </source>
</evidence>
<sequence length="819" mass="86870">MPLMKQQSKLATQSYGKIPLSFVPNRGQIADSRIVYQSQMQGCRYAFGAGTAWMTYWERQTNEVGQQSSAEGVTLAWTFRGTQSAVLPEGQQPGQGTFNRLSGNDPAGNHIALPLYKRVVYREVWAGIDVIFYGQSLQLKYDVHLSPGSRIEDVQLRCEGADELQLDMDGNLLIATPSGTLMDLKPVAYQEMDGGTRSLACRFILQPDLDGSFTVGFQLEEDYDAALPLVIDPILTFSTFLGGSGIDSSASDIALDSSQCTYITGYSGSANFPVTPGAFSNTLTGVSDVIVTKINPKGTEILYSTYIGGRRSDNVGKSIVVDSSGHAYVTGHTITLITDTLDFPTTPGAFQTMPLTNYSAFVTKLNPTGTALVYSTYLGGSNGSFANGIVIDDSGNAYVTGTTRSADFPVTPGVYQPTLAGFGNVFVSKLNAAGTALVYSTYLGGLYEDTGTGIAIDSAGNAFVTGRTTSLNFPVTPGAFQTMQLGYTNGFVAKLNAVGSELIYSSYIGGNITDHPEGIVIDDAGNAYMTGQTYSSDFPVTPGAYNTNYVSSSMAFITKMNPTGSALVYSTFLGGFMAGTEAAFDIALDASGQVAVTGVTSSPDFPVTPDAVQSVYGGTNDAFITVLNPEGSSLVFSTYLGGSGIDGGSGIAVDPAGNLYLLGESWASDFPVTRQVFQPFFGGRADLFIAKIQFAAVFSTGLLHNVASASRAASAVMILISNDSLINSASIQIAAYFLSGTRRMAFASELLALPPERTITRRYNVESYQSIEIQYELTGPGSGDMVVNVFPVDEHGNLHADLRVLRAEATPLLMLTPRD</sequence>
<organism evidence="2 3">
    <name type="scientific">Paenibacillus lignilyticus</name>
    <dbReference type="NCBI Taxonomy" id="1172615"/>
    <lineage>
        <taxon>Bacteria</taxon>
        <taxon>Bacillati</taxon>
        <taxon>Bacillota</taxon>
        <taxon>Bacilli</taxon>
        <taxon>Bacillales</taxon>
        <taxon>Paenibacillaceae</taxon>
        <taxon>Paenibacillus</taxon>
    </lineage>
</organism>
<dbReference type="PANTHER" id="PTHR35580">
    <property type="entry name" value="CELL SURFACE GLYCOPROTEIN (S-LAYER PROTEIN)-LIKE PROTEIN"/>
    <property type="match status" value="1"/>
</dbReference>
<dbReference type="InterPro" id="IPR057708">
    <property type="entry name" value="DUF7948"/>
</dbReference>